<protein>
    <submittedName>
        <fullName evidence="1">PiggyBac transposable element-derived protein 4</fullName>
    </submittedName>
</protein>
<accession>A0A8X6VTL5</accession>
<proteinExistence type="predicted"/>
<gene>
    <name evidence="1" type="primary">PGBD4_575</name>
    <name evidence="1" type="ORF">TNCV_3298631</name>
</gene>
<keyword evidence="2" id="KW-1185">Reference proteome</keyword>
<dbReference type="EMBL" id="BMAU01021359">
    <property type="protein sequence ID" value="GFY22220.1"/>
    <property type="molecule type" value="Genomic_DNA"/>
</dbReference>
<comment type="caution">
    <text evidence="1">The sequence shown here is derived from an EMBL/GenBank/DDBJ whole genome shotgun (WGS) entry which is preliminary data.</text>
</comment>
<sequence length="96" mass="11254">MDIVDCLIERYGEVSGKKSRPALQPIPMRLTERHFLEVIAPSEKKLRPARKCYVCSLKKNDNEKRIRKETRYFSPDCDVGLCLTPFLKLYHTKLDL</sequence>
<evidence type="ECO:0000313" key="1">
    <source>
        <dbReference type="EMBL" id="GFY22220.1"/>
    </source>
</evidence>
<dbReference type="AlphaFoldDB" id="A0A8X6VTL5"/>
<reference evidence="1" key="1">
    <citation type="submission" date="2020-08" db="EMBL/GenBank/DDBJ databases">
        <title>Multicomponent nature underlies the extraordinary mechanical properties of spider dragline silk.</title>
        <authorList>
            <person name="Kono N."/>
            <person name="Nakamura H."/>
            <person name="Mori M."/>
            <person name="Yoshida Y."/>
            <person name="Ohtoshi R."/>
            <person name="Malay A.D."/>
            <person name="Moran D.A.P."/>
            <person name="Tomita M."/>
            <person name="Numata K."/>
            <person name="Arakawa K."/>
        </authorList>
    </citation>
    <scope>NUCLEOTIDE SEQUENCE</scope>
</reference>
<name>A0A8X6VTL5_TRICX</name>
<evidence type="ECO:0000313" key="2">
    <source>
        <dbReference type="Proteomes" id="UP000887159"/>
    </source>
</evidence>
<organism evidence="1 2">
    <name type="scientific">Trichonephila clavipes</name>
    <name type="common">Golden silk orbweaver</name>
    <name type="synonym">Nephila clavipes</name>
    <dbReference type="NCBI Taxonomy" id="2585209"/>
    <lineage>
        <taxon>Eukaryota</taxon>
        <taxon>Metazoa</taxon>
        <taxon>Ecdysozoa</taxon>
        <taxon>Arthropoda</taxon>
        <taxon>Chelicerata</taxon>
        <taxon>Arachnida</taxon>
        <taxon>Araneae</taxon>
        <taxon>Araneomorphae</taxon>
        <taxon>Entelegynae</taxon>
        <taxon>Araneoidea</taxon>
        <taxon>Nephilidae</taxon>
        <taxon>Trichonephila</taxon>
    </lineage>
</organism>
<dbReference type="Proteomes" id="UP000887159">
    <property type="component" value="Unassembled WGS sequence"/>
</dbReference>